<evidence type="ECO:0000313" key="1">
    <source>
        <dbReference type="EMBL" id="WAR08720.1"/>
    </source>
</evidence>
<sequence>NILEKAQNKGTPRCYISVGSQIECTNLTDSDDDVLFGPSAEYVVAINNIKDVLDNRINILMVKHETSPPAHVWMKMLGTYKCVRSIDDMLQLEDSVFNFTSSINVTNSEISDVGNHLLCTWPDTLLIDENDMQFYIPNSLYTLIGRQMWASKASRTGPSFSSNSSDVVRPIFCDNVYPRDQDPFTFGGNLFGNLHVPKEYPCNLVPVGHPESEDAFLEWRISYNLTEREIMFRLNITYIQTYVVLKMLQRSYFKHFVGEATTEKTICVKSNLINCVRQCLNMIRLFAKTKFCPHFFNKSFNLFSGKLPRCGKHWEMLIELADWLSQNTNTYFT</sequence>
<dbReference type="Gene3D" id="1.10.1410.40">
    <property type="match status" value="1"/>
</dbReference>
<proteinExistence type="predicted"/>
<dbReference type="Proteomes" id="UP001164746">
    <property type="component" value="Chromosome 6"/>
</dbReference>
<organism evidence="1 2">
    <name type="scientific">Mya arenaria</name>
    <name type="common">Soft-shell clam</name>
    <dbReference type="NCBI Taxonomy" id="6604"/>
    <lineage>
        <taxon>Eukaryota</taxon>
        <taxon>Metazoa</taxon>
        <taxon>Spiralia</taxon>
        <taxon>Lophotrochozoa</taxon>
        <taxon>Mollusca</taxon>
        <taxon>Bivalvia</taxon>
        <taxon>Autobranchia</taxon>
        <taxon>Heteroconchia</taxon>
        <taxon>Euheterodonta</taxon>
        <taxon>Imparidentia</taxon>
        <taxon>Neoheterodontei</taxon>
        <taxon>Myida</taxon>
        <taxon>Myoidea</taxon>
        <taxon>Myidae</taxon>
        <taxon>Mya</taxon>
    </lineage>
</organism>
<feature type="non-terminal residue" evidence="1">
    <location>
        <position position="1"/>
    </location>
</feature>
<evidence type="ECO:0000313" key="2">
    <source>
        <dbReference type="Proteomes" id="UP001164746"/>
    </source>
</evidence>
<reference evidence="1" key="1">
    <citation type="submission" date="2022-11" db="EMBL/GenBank/DDBJ databases">
        <title>Centuries of genome instability and evolution in soft-shell clam transmissible cancer (bioRxiv).</title>
        <authorList>
            <person name="Hart S.F.M."/>
            <person name="Yonemitsu M.A."/>
            <person name="Giersch R.M."/>
            <person name="Beal B.F."/>
            <person name="Arriagada G."/>
            <person name="Davis B.W."/>
            <person name="Ostrander E.A."/>
            <person name="Goff S.P."/>
            <person name="Metzger M.J."/>
        </authorList>
    </citation>
    <scope>NUCLEOTIDE SEQUENCE</scope>
    <source>
        <strain evidence="1">MELC-2E11</strain>
        <tissue evidence="1">Siphon/mantle</tissue>
    </source>
</reference>
<feature type="non-terminal residue" evidence="1">
    <location>
        <position position="333"/>
    </location>
</feature>
<protein>
    <submittedName>
        <fullName evidence="1">Uncharacterized protein</fullName>
    </submittedName>
</protein>
<keyword evidence="2" id="KW-1185">Reference proteome</keyword>
<accession>A0ABY7EFC8</accession>
<name>A0ABY7EFC8_MYAAR</name>
<gene>
    <name evidence="1" type="ORF">MAR_018678</name>
</gene>
<dbReference type="EMBL" id="CP111017">
    <property type="protein sequence ID" value="WAR08720.1"/>
    <property type="molecule type" value="Genomic_DNA"/>
</dbReference>